<keyword evidence="7" id="KW-1185">Reference proteome</keyword>
<evidence type="ECO:0000256" key="1">
    <source>
        <dbReference type="ARBA" id="ARBA00022443"/>
    </source>
</evidence>
<evidence type="ECO:0000256" key="3">
    <source>
        <dbReference type="SAM" id="Coils"/>
    </source>
</evidence>
<dbReference type="AlphaFoldDB" id="A0A182ND32"/>
<accession>A0A182ND32</accession>
<feature type="domain" description="SH3" evidence="5">
    <location>
        <begin position="212"/>
        <end position="273"/>
    </location>
</feature>
<keyword evidence="3" id="KW-0175">Coiled coil</keyword>
<feature type="compositionally biased region" description="Polar residues" evidence="4">
    <location>
        <begin position="708"/>
        <end position="731"/>
    </location>
</feature>
<feature type="compositionally biased region" description="Basic and acidic residues" evidence="4">
    <location>
        <begin position="196"/>
        <end position="205"/>
    </location>
</feature>
<feature type="compositionally biased region" description="Polar residues" evidence="4">
    <location>
        <begin position="451"/>
        <end position="460"/>
    </location>
</feature>
<dbReference type="Pfam" id="PF14604">
    <property type="entry name" value="SH3_9"/>
    <property type="match status" value="2"/>
</dbReference>
<feature type="coiled-coil region" evidence="3">
    <location>
        <begin position="874"/>
        <end position="922"/>
    </location>
</feature>
<feature type="compositionally biased region" description="Polar residues" evidence="4">
    <location>
        <begin position="824"/>
        <end position="845"/>
    </location>
</feature>
<feature type="compositionally biased region" description="Low complexity" evidence="4">
    <location>
        <begin position="790"/>
        <end position="806"/>
    </location>
</feature>
<dbReference type="Proteomes" id="UP000075884">
    <property type="component" value="Unassembled WGS sequence"/>
</dbReference>
<feature type="region of interest" description="Disordered" evidence="4">
    <location>
        <begin position="292"/>
        <end position="326"/>
    </location>
</feature>
<feature type="region of interest" description="Disordered" evidence="4">
    <location>
        <begin position="179"/>
        <end position="209"/>
    </location>
</feature>
<feature type="domain" description="SH3" evidence="5">
    <location>
        <begin position="12"/>
        <end position="73"/>
    </location>
</feature>
<feature type="compositionally biased region" description="Polar residues" evidence="4">
    <location>
        <begin position="361"/>
        <end position="383"/>
    </location>
</feature>
<feature type="compositionally biased region" description="Basic and acidic residues" evidence="4">
    <location>
        <begin position="472"/>
        <end position="485"/>
    </location>
</feature>
<dbReference type="GO" id="GO:0007015">
    <property type="term" value="P:actin filament organization"/>
    <property type="evidence" value="ECO:0007669"/>
    <property type="project" value="TreeGrafter"/>
</dbReference>
<dbReference type="Pfam" id="PF00018">
    <property type="entry name" value="SH3_1"/>
    <property type="match status" value="1"/>
</dbReference>
<dbReference type="Gene3D" id="2.30.30.40">
    <property type="entry name" value="SH3 Domains"/>
    <property type="match status" value="3"/>
</dbReference>
<evidence type="ECO:0000313" key="7">
    <source>
        <dbReference type="Proteomes" id="UP000075884"/>
    </source>
</evidence>
<dbReference type="PROSITE" id="PS50002">
    <property type="entry name" value="SH3"/>
    <property type="match status" value="3"/>
</dbReference>
<dbReference type="SUPFAM" id="SSF50044">
    <property type="entry name" value="SH3-domain"/>
    <property type="match status" value="3"/>
</dbReference>
<keyword evidence="1 2" id="KW-0728">SH3 domain</keyword>
<feature type="compositionally biased region" description="Low complexity" evidence="4">
    <location>
        <begin position="683"/>
        <end position="698"/>
    </location>
</feature>
<dbReference type="InterPro" id="IPR050384">
    <property type="entry name" value="Endophilin_SH3RF"/>
</dbReference>
<dbReference type="CDD" id="cd11875">
    <property type="entry name" value="SH3_CD2AP-like_3"/>
    <property type="match status" value="1"/>
</dbReference>
<dbReference type="PRINTS" id="PR00499">
    <property type="entry name" value="P67PHOX"/>
</dbReference>
<feature type="region of interest" description="Disordered" evidence="4">
    <location>
        <begin position="790"/>
        <end position="872"/>
    </location>
</feature>
<reference evidence="6" key="2">
    <citation type="submission" date="2020-05" db="UniProtKB">
        <authorList>
            <consortium name="EnsemblMetazoa"/>
        </authorList>
    </citation>
    <scope>IDENTIFICATION</scope>
    <source>
        <strain evidence="6">WRAIR2</strain>
    </source>
</reference>
<dbReference type="GO" id="GO:0016477">
    <property type="term" value="P:cell migration"/>
    <property type="evidence" value="ECO:0007669"/>
    <property type="project" value="TreeGrafter"/>
</dbReference>
<feature type="compositionally biased region" description="Polar residues" evidence="4">
    <location>
        <begin position="551"/>
        <end position="561"/>
    </location>
</feature>
<feature type="compositionally biased region" description="Basic residues" evidence="4">
    <location>
        <begin position="529"/>
        <end position="538"/>
    </location>
</feature>
<dbReference type="SMART" id="SM00326">
    <property type="entry name" value="SH3"/>
    <property type="match status" value="3"/>
</dbReference>
<organism evidence="6 7">
    <name type="scientific">Anopheles dirus</name>
    <dbReference type="NCBI Taxonomy" id="7168"/>
    <lineage>
        <taxon>Eukaryota</taxon>
        <taxon>Metazoa</taxon>
        <taxon>Ecdysozoa</taxon>
        <taxon>Arthropoda</taxon>
        <taxon>Hexapoda</taxon>
        <taxon>Insecta</taxon>
        <taxon>Pterygota</taxon>
        <taxon>Neoptera</taxon>
        <taxon>Endopterygota</taxon>
        <taxon>Diptera</taxon>
        <taxon>Nematocera</taxon>
        <taxon>Culicoidea</taxon>
        <taxon>Culicidae</taxon>
        <taxon>Anophelinae</taxon>
        <taxon>Anopheles</taxon>
    </lineage>
</organism>
<feature type="compositionally biased region" description="Polar residues" evidence="4">
    <location>
        <begin position="653"/>
        <end position="663"/>
    </location>
</feature>
<evidence type="ECO:0000256" key="4">
    <source>
        <dbReference type="SAM" id="MobiDB-lite"/>
    </source>
</evidence>
<dbReference type="STRING" id="7168.A0A182ND32"/>
<sequence>MARITHALQCVDRSMSAVVEFDYTAKEPDELTLKKGAIITNIKVQDGGWWEGTLVATGRTGVFPDNFVRVLESQDKSQVVLRDKTATQNRRCKVIYSYQENKADELTLAVGDVVEFFEEVEEGWWRGKLNGRVGVFPSNFVEMIESVSPKSSSRKSGNVTAIESVPAVAVAATGPLGPGLSKTNSLNKSRTSLNSSREDLDRHDAPSLPPKPVRELCKVLFAYQPANDDELKLVEGDIITILSKELPDKGWWKGELRGRVGVFPDNFVSLLPPEGGKSSANISASVRTTGYISSSVGSLPPHPGVVSPVKDPLHAPKPDRPPTATKMQLFGKQSTNANSSTPATAANAANAVAFRKESFGSKDSLNESTGTAGSVTGSPTYNSVAAHRKSLESKSTDSAGSPAPVTEKPPRKSLEHKTSEIRKSLENLDDKKSTPPPVLGKKPQVPIKKSPSITSVTGNLFSGLKQKVKGGSLEKEKPTVDERDGIGGSKVSKSEIADNGDRSIAGERIDMELGQVERGTSVLKDMRANRAKAPKRRPPSSPSSIIVTDPAASSTHPTGITSNGGGSLSNGNSGLFSQLSLSSEPPESPKPDVLSSSAGASAEHNSEEMAVPKVPKPREWEKNKVPWMDELKASQAKKTTAAESKSPEHHHVSSTQNNISGTVSSSSHFHQEESSISKSFHASSTTTTSTTNPTPSSNAVRARLMERSATTTSVPSEGSNHTGGTHMNSSFDLIASCNRKEATPLSSSTSSAAAATTTISSSEQQQSANSVSAMTKSMSALSTTTTKIAISSSSTTAASATAAGAAERTENNGGTHDLPPSPNTRPLSVNLRHTSLSPTPQNRNAKTIHIVGNSSSSNSTSSKPEGTQPPAVAMDNVCGRVQDLEQKVVRMERQLANQAGLIEELTRMLRGESDKVRTLQKELEKYAQCVTQV</sequence>
<dbReference type="PANTHER" id="PTHR14167:SF92">
    <property type="entry name" value="CIN85 AND CD2AP RELATED, ISOFORM J"/>
    <property type="match status" value="1"/>
</dbReference>
<feature type="compositionally biased region" description="Basic and acidic residues" evidence="4">
    <location>
        <begin position="311"/>
        <end position="320"/>
    </location>
</feature>
<reference evidence="7" key="1">
    <citation type="submission" date="2013-03" db="EMBL/GenBank/DDBJ databases">
        <title>The Genome Sequence of Anopheles dirus WRAIR2.</title>
        <authorList>
            <consortium name="The Broad Institute Genomics Platform"/>
            <person name="Neafsey D.E."/>
            <person name="Walton C."/>
            <person name="Walker B."/>
            <person name="Young S.K."/>
            <person name="Zeng Q."/>
            <person name="Gargeya S."/>
            <person name="Fitzgerald M."/>
            <person name="Haas B."/>
            <person name="Abouelleil A."/>
            <person name="Allen A.W."/>
            <person name="Alvarado L."/>
            <person name="Arachchi H.M."/>
            <person name="Berlin A.M."/>
            <person name="Chapman S.B."/>
            <person name="Gainer-Dewar J."/>
            <person name="Goldberg J."/>
            <person name="Griggs A."/>
            <person name="Gujja S."/>
            <person name="Hansen M."/>
            <person name="Howarth C."/>
            <person name="Imamovic A."/>
            <person name="Ireland A."/>
            <person name="Larimer J."/>
            <person name="McCowan C."/>
            <person name="Murphy C."/>
            <person name="Pearson M."/>
            <person name="Poon T.W."/>
            <person name="Priest M."/>
            <person name="Roberts A."/>
            <person name="Saif S."/>
            <person name="Shea T."/>
            <person name="Sisk P."/>
            <person name="Sykes S."/>
            <person name="Wortman J."/>
            <person name="Nusbaum C."/>
            <person name="Birren B."/>
        </authorList>
    </citation>
    <scope>NUCLEOTIDE SEQUENCE [LARGE SCALE GENOMIC DNA]</scope>
    <source>
        <strain evidence="7">WRAIR2</strain>
    </source>
</reference>
<feature type="compositionally biased region" description="Basic and acidic residues" evidence="4">
    <location>
        <begin position="492"/>
        <end position="511"/>
    </location>
</feature>
<dbReference type="FunFam" id="2.30.30.40:FF:000072">
    <property type="entry name" value="Unconventional Myosin IB"/>
    <property type="match status" value="1"/>
</dbReference>
<evidence type="ECO:0000313" key="6">
    <source>
        <dbReference type="EnsemblMetazoa" id="ADIR005546-PA"/>
    </source>
</evidence>
<feature type="compositionally biased region" description="Basic and acidic residues" evidence="4">
    <location>
        <begin position="408"/>
        <end position="433"/>
    </location>
</feature>
<dbReference type="InterPro" id="IPR036028">
    <property type="entry name" value="SH3-like_dom_sf"/>
</dbReference>
<evidence type="ECO:0000256" key="2">
    <source>
        <dbReference type="PROSITE-ProRule" id="PRU00192"/>
    </source>
</evidence>
<feature type="compositionally biased region" description="Low complexity" evidence="4">
    <location>
        <begin position="853"/>
        <end position="862"/>
    </location>
</feature>
<dbReference type="PRINTS" id="PR00452">
    <property type="entry name" value="SH3DOMAIN"/>
</dbReference>
<dbReference type="VEuPathDB" id="VectorBase:ADIR005546"/>
<feature type="region of interest" description="Disordered" evidence="4">
    <location>
        <begin position="361"/>
        <end position="732"/>
    </location>
</feature>
<evidence type="ECO:0000259" key="5">
    <source>
        <dbReference type="PROSITE" id="PS50002"/>
    </source>
</evidence>
<dbReference type="InterPro" id="IPR001452">
    <property type="entry name" value="SH3_domain"/>
</dbReference>
<dbReference type="GO" id="GO:0016192">
    <property type="term" value="P:vesicle-mediated transport"/>
    <property type="evidence" value="ECO:0007669"/>
    <property type="project" value="UniProtKB-ARBA"/>
</dbReference>
<feature type="compositionally biased region" description="Polar residues" evidence="4">
    <location>
        <begin position="181"/>
        <end position="195"/>
    </location>
</feature>
<dbReference type="EnsemblMetazoa" id="ADIR005546-RA">
    <property type="protein sequence ID" value="ADIR005546-PA"/>
    <property type="gene ID" value="ADIR005546"/>
</dbReference>
<name>A0A182ND32_9DIPT</name>
<protein>
    <recommendedName>
        <fullName evidence="5">SH3 domain-containing protein</fullName>
    </recommendedName>
</protein>
<feature type="compositionally biased region" description="Basic and acidic residues" evidence="4">
    <location>
        <begin position="616"/>
        <end position="632"/>
    </location>
</feature>
<dbReference type="CDD" id="cd11873">
    <property type="entry name" value="SH3_CD2AP-like_1"/>
    <property type="match status" value="1"/>
</dbReference>
<dbReference type="PANTHER" id="PTHR14167">
    <property type="entry name" value="SH3 DOMAIN-CONTAINING"/>
    <property type="match status" value="1"/>
</dbReference>
<feature type="domain" description="SH3" evidence="5">
    <location>
        <begin position="87"/>
        <end position="146"/>
    </location>
</feature>
<feature type="compositionally biased region" description="Low complexity" evidence="4">
    <location>
        <begin position="569"/>
        <end position="585"/>
    </location>
</feature>
<proteinExistence type="predicted"/>